<gene>
    <name evidence="1" type="ORF">SAMN06295937_103211</name>
</gene>
<evidence type="ECO:0000313" key="2">
    <source>
        <dbReference type="Proteomes" id="UP000190044"/>
    </source>
</evidence>
<evidence type="ECO:0000313" key="1">
    <source>
        <dbReference type="EMBL" id="SKB93643.1"/>
    </source>
</evidence>
<dbReference type="Proteomes" id="UP000190044">
    <property type="component" value="Unassembled WGS sequence"/>
</dbReference>
<organism evidence="1 2">
    <name type="scientific">Sphingopyxis flava</name>
    <dbReference type="NCBI Taxonomy" id="1507287"/>
    <lineage>
        <taxon>Bacteria</taxon>
        <taxon>Pseudomonadati</taxon>
        <taxon>Pseudomonadota</taxon>
        <taxon>Alphaproteobacteria</taxon>
        <taxon>Sphingomonadales</taxon>
        <taxon>Sphingomonadaceae</taxon>
        <taxon>Sphingopyxis</taxon>
    </lineage>
</organism>
<evidence type="ECO:0008006" key="3">
    <source>
        <dbReference type="Google" id="ProtNLM"/>
    </source>
</evidence>
<dbReference type="EMBL" id="FUYP01000032">
    <property type="protein sequence ID" value="SKB93643.1"/>
    <property type="molecule type" value="Genomic_DNA"/>
</dbReference>
<protein>
    <recommendedName>
        <fullName evidence="3">DUF3558 domain-containing protein</fullName>
    </recommendedName>
</protein>
<dbReference type="AlphaFoldDB" id="A0A1T5FBT1"/>
<proteinExistence type="predicted"/>
<keyword evidence="2" id="KW-1185">Reference proteome</keyword>
<name>A0A1T5FBT1_9SPHN</name>
<sequence length="178" mass="18577">MSRYHHLKTILAAAAIMPLAISCSGDSQGDTIAAEDAGAAASEECGGLLGRADIAEAFGGLLTVKDTTVAAMGDEVAGCMLFLDEGANNRINFNIGDAEDFASRKDSQMRQTGGTHEAFDAGTEAHVFNGINVIALNEDGKSLSLGLSSAAIEEENLLTREQSTTGLKLLAQRIMSRL</sequence>
<dbReference type="PROSITE" id="PS51257">
    <property type="entry name" value="PROKAR_LIPOPROTEIN"/>
    <property type="match status" value="1"/>
</dbReference>
<reference evidence="2" key="1">
    <citation type="submission" date="2017-02" db="EMBL/GenBank/DDBJ databases">
        <authorList>
            <person name="Varghese N."/>
            <person name="Submissions S."/>
        </authorList>
    </citation>
    <scope>NUCLEOTIDE SEQUENCE [LARGE SCALE GENOMIC DNA]</scope>
    <source>
        <strain evidence="2">R11H</strain>
    </source>
</reference>
<accession>A0A1T5FBT1</accession>